<keyword evidence="2" id="KW-1185">Reference proteome</keyword>
<comment type="caution">
    <text evidence="1">The sequence shown here is derived from an EMBL/GenBank/DDBJ whole genome shotgun (WGS) entry which is preliminary data.</text>
</comment>
<accession>A0A2P5E1X8</accession>
<evidence type="ECO:0000313" key="2">
    <source>
        <dbReference type="Proteomes" id="UP000237105"/>
    </source>
</evidence>
<sequence length="51" mass="5674">LIPVFGNDDQNVEKITVLIEIEDDCSLKVKLITTGRPKRLSASSAQLPFLF</sequence>
<name>A0A2P5E1X8_PARAD</name>
<protein>
    <submittedName>
        <fullName evidence="1">Uncharacterized protein</fullName>
    </submittedName>
</protein>
<organism evidence="1 2">
    <name type="scientific">Parasponia andersonii</name>
    <name type="common">Sponia andersonii</name>
    <dbReference type="NCBI Taxonomy" id="3476"/>
    <lineage>
        <taxon>Eukaryota</taxon>
        <taxon>Viridiplantae</taxon>
        <taxon>Streptophyta</taxon>
        <taxon>Embryophyta</taxon>
        <taxon>Tracheophyta</taxon>
        <taxon>Spermatophyta</taxon>
        <taxon>Magnoliopsida</taxon>
        <taxon>eudicotyledons</taxon>
        <taxon>Gunneridae</taxon>
        <taxon>Pentapetalae</taxon>
        <taxon>rosids</taxon>
        <taxon>fabids</taxon>
        <taxon>Rosales</taxon>
        <taxon>Cannabaceae</taxon>
        <taxon>Parasponia</taxon>
    </lineage>
</organism>
<proteinExistence type="predicted"/>
<gene>
    <name evidence="1" type="ORF">PanWU01x14_012520</name>
</gene>
<dbReference type="EMBL" id="JXTB01000004">
    <property type="protein sequence ID" value="PON79517.1"/>
    <property type="molecule type" value="Genomic_DNA"/>
</dbReference>
<dbReference type="AlphaFoldDB" id="A0A2P5E1X8"/>
<feature type="non-terminal residue" evidence="1">
    <location>
        <position position="1"/>
    </location>
</feature>
<evidence type="ECO:0000313" key="1">
    <source>
        <dbReference type="EMBL" id="PON79517.1"/>
    </source>
</evidence>
<reference evidence="2" key="1">
    <citation type="submission" date="2016-06" db="EMBL/GenBank/DDBJ databases">
        <title>Parallel loss of symbiosis genes in relatives of nitrogen-fixing non-legume Parasponia.</title>
        <authorList>
            <person name="Van Velzen R."/>
            <person name="Holmer R."/>
            <person name="Bu F."/>
            <person name="Rutten L."/>
            <person name="Van Zeijl A."/>
            <person name="Liu W."/>
            <person name="Santuari L."/>
            <person name="Cao Q."/>
            <person name="Sharma T."/>
            <person name="Shen D."/>
            <person name="Roswanjaya Y."/>
            <person name="Wardhani T."/>
            <person name="Kalhor M.S."/>
            <person name="Jansen J."/>
            <person name="Van den Hoogen J."/>
            <person name="Gungor B."/>
            <person name="Hartog M."/>
            <person name="Hontelez J."/>
            <person name="Verver J."/>
            <person name="Yang W.-C."/>
            <person name="Schijlen E."/>
            <person name="Repin R."/>
            <person name="Schilthuizen M."/>
            <person name="Schranz E."/>
            <person name="Heidstra R."/>
            <person name="Miyata K."/>
            <person name="Fedorova E."/>
            <person name="Kohlen W."/>
            <person name="Bisseling T."/>
            <person name="Smit S."/>
            <person name="Geurts R."/>
        </authorList>
    </citation>
    <scope>NUCLEOTIDE SEQUENCE [LARGE SCALE GENOMIC DNA]</scope>
    <source>
        <strain evidence="2">cv. WU1-14</strain>
    </source>
</reference>
<dbReference type="Proteomes" id="UP000237105">
    <property type="component" value="Unassembled WGS sequence"/>
</dbReference>